<reference evidence="5 6" key="1">
    <citation type="submission" date="2011-11" db="EMBL/GenBank/DDBJ databases">
        <title>The Genome Sequence of Fusarium oxysporum PHW815.</title>
        <authorList>
            <consortium name="The Broad Institute Genome Sequencing Platform"/>
            <person name="Ma L.-J."/>
            <person name="Gale L.R."/>
            <person name="Schwartz D.C."/>
            <person name="Zhou S."/>
            <person name="Corby-Kistler H."/>
            <person name="Young S.K."/>
            <person name="Zeng Q."/>
            <person name="Gargeya S."/>
            <person name="Fitzgerald M."/>
            <person name="Haas B."/>
            <person name="Abouelleil A."/>
            <person name="Alvarado L."/>
            <person name="Arachchi H.M."/>
            <person name="Berlin A."/>
            <person name="Brown A."/>
            <person name="Chapman S.B."/>
            <person name="Chen Z."/>
            <person name="Dunbar C."/>
            <person name="Freedman E."/>
            <person name="Gearin G."/>
            <person name="Goldberg J."/>
            <person name="Griggs A."/>
            <person name="Gujja S."/>
            <person name="Heiman D."/>
            <person name="Howarth C."/>
            <person name="Larson L."/>
            <person name="Lui A."/>
            <person name="MacDonald P.J.P."/>
            <person name="Montmayeur A."/>
            <person name="Murphy C."/>
            <person name="Neiman D."/>
            <person name="Pearson M."/>
            <person name="Priest M."/>
            <person name="Roberts A."/>
            <person name="Saif S."/>
            <person name="Shea T."/>
            <person name="Shenoy N."/>
            <person name="Sisk P."/>
            <person name="Stolte C."/>
            <person name="Sykes S."/>
            <person name="Wortman J."/>
            <person name="Nusbaum C."/>
            <person name="Birren B."/>
        </authorList>
    </citation>
    <scope>NUCLEOTIDE SEQUENCE [LARGE SCALE GENOMIC DNA]</scope>
    <source>
        <strain evidence="5 6">54005</strain>
    </source>
</reference>
<name>X0B249_FUSOX</name>
<dbReference type="GO" id="GO:0052381">
    <property type="term" value="F:tRNA dimethylallyltransferase activity"/>
    <property type="evidence" value="ECO:0007669"/>
    <property type="project" value="TreeGrafter"/>
</dbReference>
<dbReference type="Proteomes" id="UP000030663">
    <property type="component" value="Unassembled WGS sequence"/>
</dbReference>
<evidence type="ECO:0000256" key="3">
    <source>
        <dbReference type="ARBA" id="ARBA00022741"/>
    </source>
</evidence>
<keyword evidence="6" id="KW-1185">Reference proteome</keyword>
<accession>X0B249</accession>
<keyword evidence="2" id="KW-0808">Transferase</keyword>
<evidence type="ECO:0000313" key="5">
    <source>
        <dbReference type="EMBL" id="EXK76160.1"/>
    </source>
</evidence>
<dbReference type="SUPFAM" id="SSF52540">
    <property type="entry name" value="P-loop containing nucleoside triphosphate hydrolases"/>
    <property type="match status" value="1"/>
</dbReference>
<evidence type="ECO:0000256" key="1">
    <source>
        <dbReference type="ARBA" id="ARBA00005842"/>
    </source>
</evidence>
<sequence length="326" mass="35908">MQSTNKFMIGVFGPTAAGKTKLGVSIAKPTPEETDGIKHHVIGYLEADAEPDSFVPDAIDRLEELYDNEITPVLVGGSTSLTIPLLHSAFSRGWCMAAIVLLPHQSTYRLNIESRLDEMVESGLLKELWDLRLLENEVLNGHPNFEKGIWKAIGYQDLHRYLAAHETDKRRDQLLKIGIDSTKSNTIQYGLKQLEWIRFALTPLLHTERVAYMNLTVVDKESWASDVETPAVRMANDFCYASALINFKGLSENAKPRVVCIFGGSSPGNDPAHIDAAKSLAKVFHQNNIKLVYGGGTSGIMGAIASTLQCVQQPSKARFGPFILLG</sequence>
<organism evidence="5 6">
    <name type="scientific">Fusarium oxysporum f. sp. raphani 54005</name>
    <dbReference type="NCBI Taxonomy" id="1089458"/>
    <lineage>
        <taxon>Eukaryota</taxon>
        <taxon>Fungi</taxon>
        <taxon>Dikarya</taxon>
        <taxon>Ascomycota</taxon>
        <taxon>Pezizomycotina</taxon>
        <taxon>Sordariomycetes</taxon>
        <taxon>Hypocreomycetidae</taxon>
        <taxon>Hypocreales</taxon>
        <taxon>Nectriaceae</taxon>
        <taxon>Fusarium</taxon>
        <taxon>Fusarium oxysporum species complex</taxon>
    </lineage>
</organism>
<dbReference type="Gene3D" id="3.40.50.300">
    <property type="entry name" value="P-loop containing nucleotide triphosphate hydrolases"/>
    <property type="match status" value="1"/>
</dbReference>
<proteinExistence type="inferred from homology"/>
<dbReference type="OrthoDB" id="414463at2759"/>
<dbReference type="GO" id="GO:0006400">
    <property type="term" value="P:tRNA modification"/>
    <property type="evidence" value="ECO:0007669"/>
    <property type="project" value="TreeGrafter"/>
</dbReference>
<comment type="similarity">
    <text evidence="1">Belongs to the IPP transferase family.</text>
</comment>
<dbReference type="Pfam" id="PF01715">
    <property type="entry name" value="IPPT"/>
    <property type="match status" value="2"/>
</dbReference>
<gene>
    <name evidence="5" type="ORF">FOQG_19080</name>
</gene>
<dbReference type="InterPro" id="IPR039657">
    <property type="entry name" value="Dimethylallyltransferase"/>
</dbReference>
<evidence type="ECO:0008006" key="7">
    <source>
        <dbReference type="Google" id="ProtNLM"/>
    </source>
</evidence>
<dbReference type="Gene3D" id="3.40.50.450">
    <property type="match status" value="1"/>
</dbReference>
<dbReference type="PANTHER" id="PTHR11088:SF89">
    <property type="entry name" value="TRNA DIMETHYLALLYLTRANSFERASE"/>
    <property type="match status" value="1"/>
</dbReference>
<dbReference type="EMBL" id="KI979583">
    <property type="protein sequence ID" value="EXK76160.1"/>
    <property type="molecule type" value="Genomic_DNA"/>
</dbReference>
<dbReference type="SUPFAM" id="SSF102405">
    <property type="entry name" value="MCP/YpsA-like"/>
    <property type="match status" value="1"/>
</dbReference>
<dbReference type="InterPro" id="IPR027417">
    <property type="entry name" value="P-loop_NTPase"/>
</dbReference>
<dbReference type="AlphaFoldDB" id="X0B249"/>
<evidence type="ECO:0000256" key="4">
    <source>
        <dbReference type="ARBA" id="ARBA00022840"/>
    </source>
</evidence>
<protein>
    <recommendedName>
        <fullName evidence="7">Adenylate isopentenyltransferase</fullName>
    </recommendedName>
</protein>
<dbReference type="PANTHER" id="PTHR11088">
    <property type="entry name" value="TRNA DIMETHYLALLYLTRANSFERASE"/>
    <property type="match status" value="1"/>
</dbReference>
<keyword evidence="4" id="KW-0067">ATP-binding</keyword>
<keyword evidence="3" id="KW-0547">Nucleotide-binding</keyword>
<dbReference type="GO" id="GO:0005739">
    <property type="term" value="C:mitochondrion"/>
    <property type="evidence" value="ECO:0007669"/>
    <property type="project" value="TreeGrafter"/>
</dbReference>
<evidence type="ECO:0000313" key="6">
    <source>
        <dbReference type="Proteomes" id="UP000030663"/>
    </source>
</evidence>
<dbReference type="HOGENOM" id="CLU_083935_0_0_1"/>
<evidence type="ECO:0000256" key="2">
    <source>
        <dbReference type="ARBA" id="ARBA00022679"/>
    </source>
</evidence>
<dbReference type="GO" id="GO:0005524">
    <property type="term" value="F:ATP binding"/>
    <property type="evidence" value="ECO:0007669"/>
    <property type="project" value="UniProtKB-KW"/>
</dbReference>